<organism evidence="2 3">
    <name type="scientific">Prochlorothrix hollandica PCC 9006 = CALU 1027</name>
    <dbReference type="NCBI Taxonomy" id="317619"/>
    <lineage>
        <taxon>Bacteria</taxon>
        <taxon>Bacillati</taxon>
        <taxon>Cyanobacteriota</taxon>
        <taxon>Cyanophyceae</taxon>
        <taxon>Prochlorotrichales</taxon>
        <taxon>Prochlorotrichaceae</taxon>
        <taxon>Prochlorothrix</taxon>
    </lineage>
</organism>
<keyword evidence="1" id="KW-0472">Membrane</keyword>
<keyword evidence="1" id="KW-1133">Transmembrane helix</keyword>
<dbReference type="STRING" id="317619.GCA_000332315_00888"/>
<dbReference type="Proteomes" id="UP000034681">
    <property type="component" value="Unassembled WGS sequence"/>
</dbReference>
<feature type="transmembrane region" description="Helical" evidence="1">
    <location>
        <begin position="20"/>
        <end position="42"/>
    </location>
</feature>
<sequence>MKTPSHAVLNVALLLPHTPLASVIVLGAVLPDLPIFILYGWAKGVLRQDDATLWGETYYSPFWYTWTALVHSIPLALLGALGAALCHSSAGVVLGLSMVLHDLLDLPVHHDDAHCHFLPFSRYRFISPLSYWDPRHHGPWVALGESCLVLGASVMLWPSVTAPWLRLLLLLLNGLYLGFPAYRLLGRFRHQT</sequence>
<protein>
    <recommendedName>
        <fullName evidence="4">Metal-dependent hydrolase</fullName>
    </recommendedName>
</protein>
<name>A0A0M2Q0J0_PROHO</name>
<feature type="transmembrane region" description="Helical" evidence="1">
    <location>
        <begin position="164"/>
        <end position="185"/>
    </location>
</feature>
<accession>A0A0M2Q0J0</accession>
<evidence type="ECO:0008006" key="4">
    <source>
        <dbReference type="Google" id="ProtNLM"/>
    </source>
</evidence>
<dbReference type="OrthoDB" id="7631418at2"/>
<keyword evidence="1" id="KW-0812">Transmembrane</keyword>
<dbReference type="RefSeq" id="WP_017711505.1">
    <property type="nucleotide sequence ID" value="NZ_KB235933.1"/>
</dbReference>
<reference evidence="2" key="1">
    <citation type="submission" date="2012-04" db="EMBL/GenBank/DDBJ databases">
        <authorList>
            <person name="Borisov I.G."/>
            <person name="Ivanikova N.V."/>
            <person name="Pinevich A.V."/>
        </authorList>
    </citation>
    <scope>NUCLEOTIDE SEQUENCE</scope>
    <source>
        <strain evidence="2">CALU 1027</strain>
    </source>
</reference>
<evidence type="ECO:0000313" key="2">
    <source>
        <dbReference type="EMBL" id="KKJ00162.1"/>
    </source>
</evidence>
<dbReference type="EMBL" id="AJTX02000004">
    <property type="protein sequence ID" value="KKJ00162.1"/>
    <property type="molecule type" value="Genomic_DNA"/>
</dbReference>
<comment type="caution">
    <text evidence="2">The sequence shown here is derived from an EMBL/GenBank/DDBJ whole genome shotgun (WGS) entry which is preliminary data.</text>
</comment>
<evidence type="ECO:0000313" key="3">
    <source>
        <dbReference type="Proteomes" id="UP000034681"/>
    </source>
</evidence>
<evidence type="ECO:0000256" key="1">
    <source>
        <dbReference type="SAM" id="Phobius"/>
    </source>
</evidence>
<proteinExistence type="predicted"/>
<feature type="transmembrane region" description="Helical" evidence="1">
    <location>
        <begin position="62"/>
        <end position="86"/>
    </location>
</feature>
<dbReference type="AlphaFoldDB" id="A0A0M2Q0J0"/>
<gene>
    <name evidence="2" type="ORF">PROH_10605</name>
</gene>
<dbReference type="eggNOG" id="ENOG5032MSX">
    <property type="taxonomic scope" value="Bacteria"/>
</dbReference>
<keyword evidence="3" id="KW-1185">Reference proteome</keyword>